<evidence type="ECO:0000256" key="1">
    <source>
        <dbReference type="SAM" id="MobiDB-lite"/>
    </source>
</evidence>
<sequence length="328" mass="36775">MVRVLTYPTLHIPWTVNANTATRESLLATIFNTLPALKTDDVKLTVHYSVPESHFQRQCSEDLEDDNKLQNILRYNHRHKIQDLRLLISHGNKAFNQVEWSDLPKFWGINEYPSFGTIGQADFGLCEKEWNVLMEQLSGFIKGDICLRNERESSAYVLSFLARARMMYPELRLDCETPLNGSYGHGKADIGVHAVGSDNVIHTVGITEVKIAKAIKNGLAQNGVQLEATNAAPAISAAVSYGIVSDAKEWYFLRCTMKTDTPIPAIQCSKIDTVIDYTKEDWDANAKTIFCSIVWLFQQMAQEVDKRGSSKKSKVSTLSSDSLPVNAR</sequence>
<proteinExistence type="predicted"/>
<comment type="caution">
    <text evidence="2">The sequence shown here is derived from an EMBL/GenBank/DDBJ whole genome shotgun (WGS) entry which is preliminary data.</text>
</comment>
<organism evidence="2 3">
    <name type="scientific">Mortierella alpina</name>
    <name type="common">Oleaginous fungus</name>
    <name type="synonym">Mortierella renispora</name>
    <dbReference type="NCBI Taxonomy" id="64518"/>
    <lineage>
        <taxon>Eukaryota</taxon>
        <taxon>Fungi</taxon>
        <taxon>Fungi incertae sedis</taxon>
        <taxon>Mucoromycota</taxon>
        <taxon>Mortierellomycotina</taxon>
        <taxon>Mortierellomycetes</taxon>
        <taxon>Mortierellales</taxon>
        <taxon>Mortierellaceae</taxon>
        <taxon>Mortierella</taxon>
    </lineage>
</organism>
<dbReference type="AlphaFoldDB" id="A0A9P6LYG2"/>
<reference evidence="2" key="1">
    <citation type="journal article" date="2020" name="Fungal Divers.">
        <title>Resolving the Mortierellaceae phylogeny through synthesis of multi-gene phylogenetics and phylogenomics.</title>
        <authorList>
            <person name="Vandepol N."/>
            <person name="Liber J."/>
            <person name="Desiro A."/>
            <person name="Na H."/>
            <person name="Kennedy M."/>
            <person name="Barry K."/>
            <person name="Grigoriev I.V."/>
            <person name="Miller A.N."/>
            <person name="O'Donnell K."/>
            <person name="Stajich J.E."/>
            <person name="Bonito G."/>
        </authorList>
    </citation>
    <scope>NUCLEOTIDE SEQUENCE</scope>
    <source>
        <strain evidence="2">CK1249</strain>
    </source>
</reference>
<dbReference type="OrthoDB" id="2410986at2759"/>
<gene>
    <name evidence="2" type="ORF">BGZ70_000573</name>
</gene>
<protein>
    <submittedName>
        <fullName evidence="2">Uncharacterized protein</fullName>
    </submittedName>
</protein>
<evidence type="ECO:0000313" key="3">
    <source>
        <dbReference type="Proteomes" id="UP000738359"/>
    </source>
</evidence>
<feature type="region of interest" description="Disordered" evidence="1">
    <location>
        <begin position="308"/>
        <end position="328"/>
    </location>
</feature>
<name>A0A9P6LYG2_MORAP</name>
<evidence type="ECO:0000313" key="2">
    <source>
        <dbReference type="EMBL" id="KAF9952559.1"/>
    </source>
</evidence>
<dbReference type="Proteomes" id="UP000738359">
    <property type="component" value="Unassembled WGS sequence"/>
</dbReference>
<accession>A0A9P6LYG2</accession>
<dbReference type="EMBL" id="JAAAHY010001110">
    <property type="protein sequence ID" value="KAF9952559.1"/>
    <property type="molecule type" value="Genomic_DNA"/>
</dbReference>
<keyword evidence="3" id="KW-1185">Reference proteome</keyword>